<sequence length="533" mass="59102">MYAREVAMGKLDRREFLTRATALGLAVPTAYGLLGLAAPEARAESHGMEPQTGGSIRMQMYIKPQRDPRTWDWSELANACRGWLEYLVDYQRDGTLTPVLLEGWDVNDDATQYTLHVRQGVTWNNGDTFNADNVIDALTRWCDESVEGNSMTTRMGGLVENGSVREGGLTRVDDYTVQVNLPSPDIAFIVGMADYPAAVVHPSFSSGDPVADPIGTGPYRPVSYDPGIGAVVERNPDHTWWNEGNGAYLDSIEFVDLGADPASWIAAAESGEIDVIYQSQSDFIDIFEAIGMPRTEVVTAATICVRFNQDSEPYDNGNVRRALVKAVDNAVALELGYSDLGVTAENHHVCPIHPEYAELAPLVVDPEAAAAEIAAEGLGDHTFELISVDEPWQSETCDAVAAMVRDAGINIERTILPSATFWNDWLKYPWSATEWNMRPLGVQILNLAYRTGVPWNEAAFSNEEFDNLLDQANGIADADARRELMVRLEEIMQEEGVMIQPYWRSLFRNVRPNVHGAEMHPTFVVDYVKYWVS</sequence>
<dbReference type="GO" id="GO:0015833">
    <property type="term" value="P:peptide transport"/>
    <property type="evidence" value="ECO:0007669"/>
    <property type="project" value="TreeGrafter"/>
</dbReference>
<protein>
    <submittedName>
        <fullName evidence="6">Diguanylate cyclase</fullName>
    </submittedName>
</protein>
<feature type="domain" description="Solute-binding protein family 5" evidence="5">
    <location>
        <begin position="96"/>
        <end position="436"/>
    </location>
</feature>
<dbReference type="PIRSF" id="PIRSF002741">
    <property type="entry name" value="MppA"/>
    <property type="match status" value="1"/>
</dbReference>
<dbReference type="InterPro" id="IPR039424">
    <property type="entry name" value="SBP_5"/>
</dbReference>
<dbReference type="InterPro" id="IPR030678">
    <property type="entry name" value="Peptide/Ni-bd"/>
</dbReference>
<dbReference type="Pfam" id="PF00496">
    <property type="entry name" value="SBP_bac_5"/>
    <property type="match status" value="1"/>
</dbReference>
<dbReference type="CDD" id="cd08503">
    <property type="entry name" value="PBP2_NikA_DppA_OppA_like_17"/>
    <property type="match status" value="1"/>
</dbReference>
<dbReference type="InterPro" id="IPR006311">
    <property type="entry name" value="TAT_signal"/>
</dbReference>
<reference evidence="6 7" key="1">
    <citation type="submission" date="2018-04" db="EMBL/GenBank/DDBJ databases">
        <title>Pararhodobacter oceanense sp. nov., isolated from marine intertidal sediment.</title>
        <authorList>
            <person name="Wang X.-L."/>
            <person name="Du Z.-J."/>
        </authorList>
    </citation>
    <scope>NUCLEOTIDE SEQUENCE [LARGE SCALE GENOMIC DNA]</scope>
    <source>
        <strain evidence="6 7">AM505</strain>
    </source>
</reference>
<evidence type="ECO:0000313" key="6">
    <source>
        <dbReference type="EMBL" id="PVH28863.1"/>
    </source>
</evidence>
<dbReference type="PANTHER" id="PTHR30290">
    <property type="entry name" value="PERIPLASMIC BINDING COMPONENT OF ABC TRANSPORTER"/>
    <property type="match status" value="1"/>
</dbReference>
<proteinExistence type="inferred from homology"/>
<evidence type="ECO:0000259" key="5">
    <source>
        <dbReference type="Pfam" id="PF00496"/>
    </source>
</evidence>
<evidence type="ECO:0000256" key="4">
    <source>
        <dbReference type="ARBA" id="ARBA00022729"/>
    </source>
</evidence>
<dbReference type="GO" id="GO:0030288">
    <property type="term" value="C:outer membrane-bounded periplasmic space"/>
    <property type="evidence" value="ECO:0007669"/>
    <property type="project" value="UniProtKB-ARBA"/>
</dbReference>
<dbReference type="GO" id="GO:0043190">
    <property type="term" value="C:ATP-binding cassette (ABC) transporter complex"/>
    <property type="evidence" value="ECO:0007669"/>
    <property type="project" value="InterPro"/>
</dbReference>
<evidence type="ECO:0000256" key="2">
    <source>
        <dbReference type="ARBA" id="ARBA00005695"/>
    </source>
</evidence>
<accession>A0A2T8HTZ6</accession>
<comment type="subcellular location">
    <subcellularLocation>
        <location evidence="1">Periplasm</location>
    </subcellularLocation>
</comment>
<dbReference type="InterPro" id="IPR000914">
    <property type="entry name" value="SBP_5_dom"/>
</dbReference>
<dbReference type="PANTHER" id="PTHR30290:SF9">
    <property type="entry name" value="OLIGOPEPTIDE-BINDING PROTEIN APPA"/>
    <property type="match status" value="1"/>
</dbReference>
<dbReference type="SUPFAM" id="SSF53850">
    <property type="entry name" value="Periplasmic binding protein-like II"/>
    <property type="match status" value="1"/>
</dbReference>
<comment type="similarity">
    <text evidence="2">Belongs to the bacterial solute-binding protein 5 family.</text>
</comment>
<evidence type="ECO:0000313" key="7">
    <source>
        <dbReference type="Proteomes" id="UP000245911"/>
    </source>
</evidence>
<dbReference type="AlphaFoldDB" id="A0A2T8HTZ6"/>
<evidence type="ECO:0000256" key="3">
    <source>
        <dbReference type="ARBA" id="ARBA00022448"/>
    </source>
</evidence>
<dbReference type="GO" id="GO:1904680">
    <property type="term" value="F:peptide transmembrane transporter activity"/>
    <property type="evidence" value="ECO:0007669"/>
    <property type="project" value="TreeGrafter"/>
</dbReference>
<comment type="caution">
    <text evidence="6">The sequence shown here is derived from an EMBL/GenBank/DDBJ whole genome shotgun (WGS) entry which is preliminary data.</text>
</comment>
<dbReference type="Gene3D" id="3.10.105.10">
    <property type="entry name" value="Dipeptide-binding Protein, Domain 3"/>
    <property type="match status" value="1"/>
</dbReference>
<dbReference type="PROSITE" id="PS51318">
    <property type="entry name" value="TAT"/>
    <property type="match status" value="1"/>
</dbReference>
<dbReference type="Gene3D" id="3.40.190.10">
    <property type="entry name" value="Periplasmic binding protein-like II"/>
    <property type="match status" value="1"/>
</dbReference>
<gene>
    <name evidence="6" type="ORF">DDE20_10505</name>
</gene>
<dbReference type="Proteomes" id="UP000245911">
    <property type="component" value="Unassembled WGS sequence"/>
</dbReference>
<keyword evidence="4" id="KW-0732">Signal</keyword>
<keyword evidence="3" id="KW-0813">Transport</keyword>
<dbReference type="EMBL" id="QDKM01000004">
    <property type="protein sequence ID" value="PVH28863.1"/>
    <property type="molecule type" value="Genomic_DNA"/>
</dbReference>
<organism evidence="6 7">
    <name type="scientific">Pararhodobacter oceanensis</name>
    <dbReference type="NCBI Taxonomy" id="2172121"/>
    <lineage>
        <taxon>Bacteria</taxon>
        <taxon>Pseudomonadati</taxon>
        <taxon>Pseudomonadota</taxon>
        <taxon>Alphaproteobacteria</taxon>
        <taxon>Rhodobacterales</taxon>
        <taxon>Paracoccaceae</taxon>
        <taxon>Pararhodobacter</taxon>
    </lineage>
</organism>
<dbReference type="OrthoDB" id="9803988at2"/>
<name>A0A2T8HTZ6_9RHOB</name>
<evidence type="ECO:0000256" key="1">
    <source>
        <dbReference type="ARBA" id="ARBA00004418"/>
    </source>
</evidence>
<keyword evidence="7" id="KW-1185">Reference proteome</keyword>